<sequence length="1044" mass="119167">MRGCKLMLFRPIPGGKEWIFRFEVFHTKDFESISLEKYMAEAWQWDKQVKERLNGMKEANATALRNLMQYHNFDQAIANIKQLFSDGGRSSSMAPVEDIFRRLGDLAGGVYTLVPVNQSVLDLIWAAVQFVFSSVLRFFDWFDNVTQMLQELTKALPQLNLYNASYATPDVRKALKDIYDDYVDFCITVAEFFNHRTGRSPALWVSLRWKKIRGDYANTLKRLVYHKQTFTSAVYQAGYVDTAPTAGANRYLMMPPSPRSTNRQAPIVVIPFPRNPNFTGRDDILSAVHDILSEIGPQSATLHGLGGIGKTQIALEYCFRYTSKYSAVLWVSAESEIVIANSYSDIARKLGVGGNEKTARGRIEAVKDWLEANADWLLILDNADSVDLVRNYWPSTQVGSIIVTTQNLDFIDLTTRDITIDQLKEDEGADLVLKNLRRDDSERPSAKLLSEEVGGMPLAISVITGYAFRTNLGAHDVLQTLRQKRPMAEELWNAPVKLYYSKKLDTVWDLALANLTPSAVELLDVLAFLDPDAVPEAIILGRSDVLRLGHDLEIRAARLRQIIYNLRERHLVERDERGGDFFLRIHRSFRRSVLHRLDKNLDQRQRAYDKAFTALRDVFPRIEFTSRTEDRWPLVQKYLPQVLSLQSCYVASEPRITASIEFANLLCDAGTFLWEQNIFKDSMPMLYLAEQICEELVGPDDPNPVFAQVLESIAVYEDLLGSEPRRKSVVTMKKVQKLRRDYYDRIPPTSRTQTDEITLCRSWCDTAASLIGLYEVDEAAVLYERALAHYRKIRTEQTIPYRFAHMYYDLTWLRVLQKRGPEALECAERSYVLSSQALGKESVWTINFRYMWACALFSVGHLIESLRMHREVLRDRLRILHETMSDTLLSYYMVGTLLYYVGEHEGAEQNLREALKHRARANWHPIEVARTAHRLVLVLHAQQRYDAAYDVEHDPDLFPEEAIPPAIRDGIAVMPEDRMAQYDFEVSIWHGRTEGPCKPVLELPPYPASLGDGDKSEKMGARRPSGGSGSIADGRAGGIGVPIL</sequence>
<feature type="domain" description="NB-ARC" evidence="2">
    <location>
        <begin position="283"/>
        <end position="433"/>
    </location>
</feature>
<dbReference type="Proteomes" id="UP001161757">
    <property type="component" value="Unassembled WGS sequence"/>
</dbReference>
<organism evidence="5 6">
    <name type="scientific">Exophiala dermatitidis</name>
    <name type="common">Black yeast-like fungus</name>
    <name type="synonym">Wangiella dermatitidis</name>
    <dbReference type="NCBI Taxonomy" id="5970"/>
    <lineage>
        <taxon>Eukaryota</taxon>
        <taxon>Fungi</taxon>
        <taxon>Dikarya</taxon>
        <taxon>Ascomycota</taxon>
        <taxon>Pezizomycotina</taxon>
        <taxon>Eurotiomycetes</taxon>
        <taxon>Chaetothyriomycetidae</taxon>
        <taxon>Chaetothyriales</taxon>
        <taxon>Herpotrichiellaceae</taxon>
        <taxon>Exophiala</taxon>
    </lineage>
</organism>
<accession>A0AAN6F0Y4</accession>
<name>A0AAN6F0Y4_EXODE</name>
<evidence type="ECO:0008006" key="7">
    <source>
        <dbReference type="Google" id="ProtNLM"/>
    </source>
</evidence>
<evidence type="ECO:0000259" key="4">
    <source>
        <dbReference type="Pfam" id="PF25000"/>
    </source>
</evidence>
<feature type="region of interest" description="Disordered" evidence="1">
    <location>
        <begin position="1006"/>
        <end position="1039"/>
    </location>
</feature>
<evidence type="ECO:0000313" key="6">
    <source>
        <dbReference type="Proteomes" id="UP001161757"/>
    </source>
</evidence>
<dbReference type="PANTHER" id="PTHR35205">
    <property type="entry name" value="NB-ARC AND TPR DOMAIN PROTEIN"/>
    <property type="match status" value="1"/>
</dbReference>
<dbReference type="EMBL" id="JAJGCB010000001">
    <property type="protein sequence ID" value="KAJ8995450.1"/>
    <property type="molecule type" value="Genomic_DNA"/>
</dbReference>
<evidence type="ECO:0000313" key="5">
    <source>
        <dbReference type="EMBL" id="KAJ8995450.1"/>
    </source>
</evidence>
<feature type="domain" description="DUF7779" evidence="4">
    <location>
        <begin position="511"/>
        <end position="599"/>
    </location>
</feature>
<evidence type="ECO:0000256" key="1">
    <source>
        <dbReference type="SAM" id="MobiDB-lite"/>
    </source>
</evidence>
<evidence type="ECO:0000259" key="2">
    <source>
        <dbReference type="Pfam" id="PF00931"/>
    </source>
</evidence>
<dbReference type="Gene3D" id="3.40.50.300">
    <property type="entry name" value="P-loop containing nucleotide triphosphate hydrolases"/>
    <property type="match status" value="1"/>
</dbReference>
<dbReference type="GO" id="GO:0043531">
    <property type="term" value="F:ADP binding"/>
    <property type="evidence" value="ECO:0007669"/>
    <property type="project" value="InterPro"/>
</dbReference>
<dbReference type="PANTHER" id="PTHR35205:SF1">
    <property type="entry name" value="ZU5 DOMAIN-CONTAINING PROTEIN"/>
    <property type="match status" value="1"/>
</dbReference>
<dbReference type="Pfam" id="PF24809">
    <property type="entry name" value="DUF7708"/>
    <property type="match status" value="1"/>
</dbReference>
<comment type="caution">
    <text evidence="5">The sequence shown here is derived from an EMBL/GenBank/DDBJ whole genome shotgun (WGS) entry which is preliminary data.</text>
</comment>
<proteinExistence type="predicted"/>
<dbReference type="Pfam" id="PF25000">
    <property type="entry name" value="DUF7779"/>
    <property type="match status" value="1"/>
</dbReference>
<dbReference type="AlphaFoldDB" id="A0AAN6F0Y4"/>
<dbReference type="SUPFAM" id="SSF48452">
    <property type="entry name" value="TPR-like"/>
    <property type="match status" value="1"/>
</dbReference>
<evidence type="ECO:0000259" key="3">
    <source>
        <dbReference type="Pfam" id="PF24809"/>
    </source>
</evidence>
<dbReference type="Gene3D" id="1.25.40.10">
    <property type="entry name" value="Tetratricopeptide repeat domain"/>
    <property type="match status" value="1"/>
</dbReference>
<dbReference type="InterPro" id="IPR011990">
    <property type="entry name" value="TPR-like_helical_dom_sf"/>
</dbReference>
<dbReference type="SUPFAM" id="SSF52540">
    <property type="entry name" value="P-loop containing nucleoside triphosphate hydrolases"/>
    <property type="match status" value="1"/>
</dbReference>
<reference evidence="5" key="1">
    <citation type="submission" date="2023-01" db="EMBL/GenBank/DDBJ databases">
        <title>Exophiala dermititidis isolated from Cystic Fibrosis Patient.</title>
        <authorList>
            <person name="Kurbessoian T."/>
            <person name="Crocker A."/>
            <person name="Murante D."/>
            <person name="Hogan D.A."/>
            <person name="Stajich J.E."/>
        </authorList>
    </citation>
    <scope>NUCLEOTIDE SEQUENCE</scope>
    <source>
        <strain evidence="5">Ex8</strain>
    </source>
</reference>
<protein>
    <recommendedName>
        <fullName evidence="7">NB-ARC domain-containing protein</fullName>
    </recommendedName>
</protein>
<feature type="domain" description="DUF7708" evidence="3">
    <location>
        <begin position="113"/>
        <end position="197"/>
    </location>
</feature>
<dbReference type="InterPro" id="IPR056681">
    <property type="entry name" value="DUF7779"/>
</dbReference>
<gene>
    <name evidence="5" type="ORF">HRR80_000222</name>
</gene>
<dbReference type="InterPro" id="IPR027417">
    <property type="entry name" value="P-loop_NTPase"/>
</dbReference>
<dbReference type="Pfam" id="PF00931">
    <property type="entry name" value="NB-ARC"/>
    <property type="match status" value="1"/>
</dbReference>
<dbReference type="InterPro" id="IPR002182">
    <property type="entry name" value="NB-ARC"/>
</dbReference>
<dbReference type="InterPro" id="IPR056125">
    <property type="entry name" value="DUF7708"/>
</dbReference>